<gene>
    <name evidence="2" type="ORF">DWX87_18080</name>
</gene>
<dbReference type="PANTHER" id="PTHR24359">
    <property type="entry name" value="SERINE/THREONINE-PROTEIN KINASE SBK1"/>
    <property type="match status" value="1"/>
</dbReference>
<dbReference type="AlphaFoldDB" id="A0A412JGA2"/>
<dbReference type="Pfam" id="PF00069">
    <property type="entry name" value="Pkinase"/>
    <property type="match status" value="1"/>
</dbReference>
<dbReference type="SMART" id="SM00220">
    <property type="entry name" value="S_TKc"/>
    <property type="match status" value="1"/>
</dbReference>
<evidence type="ECO:0000313" key="2">
    <source>
        <dbReference type="EMBL" id="RGS51304.1"/>
    </source>
</evidence>
<protein>
    <recommendedName>
        <fullName evidence="1">Protein kinase domain-containing protein</fullName>
    </recommendedName>
</protein>
<evidence type="ECO:0000313" key="3">
    <source>
        <dbReference type="Proteomes" id="UP000285283"/>
    </source>
</evidence>
<dbReference type="PROSITE" id="PS50011">
    <property type="entry name" value="PROTEIN_KINASE_DOM"/>
    <property type="match status" value="1"/>
</dbReference>
<accession>A0A412JGA2</accession>
<feature type="domain" description="Protein kinase" evidence="1">
    <location>
        <begin position="23"/>
        <end position="333"/>
    </location>
</feature>
<organism evidence="2 3">
    <name type="scientific">Bacteroides uniformis</name>
    <dbReference type="NCBI Taxonomy" id="820"/>
    <lineage>
        <taxon>Bacteria</taxon>
        <taxon>Pseudomonadati</taxon>
        <taxon>Bacteroidota</taxon>
        <taxon>Bacteroidia</taxon>
        <taxon>Bacteroidales</taxon>
        <taxon>Bacteroidaceae</taxon>
        <taxon>Bacteroides</taxon>
    </lineage>
</organism>
<dbReference type="Proteomes" id="UP000285283">
    <property type="component" value="Unassembled WGS sequence"/>
</dbReference>
<sequence>MSTFAENLIGITIENNWTITEKISKHPDETGGNFSAQYIAVNKTGEKCFLKAIDIEKAILQSGVIGLEFTKILQEQMNNYNYERELLEYCKANSTSKIVLVKEYGVINNPRGMIPVPYLTFDLADGNVKHYIKFQDDLDFSWKLKSLHDIANGLQQLHNIEIIHQDVKPSNILQFNDDSKLTDLGRSKCKSKKGPYDDMIYSGDRTYAPIEIYRVFAFLQPTDWYDRNLAMESYLLGNLITFYFTGLNMTALIVNKLGALGVSETSSIQERKAYLDRCFHESLEDIRSSIHYCDFADPIVTMISELCNPDPTKRNDEKTLKERGSNYSLYRYITKLDYLSNKASIKLRKNGSIN</sequence>
<dbReference type="PANTHER" id="PTHR24359:SF1">
    <property type="entry name" value="INHIBITOR OF NUCLEAR FACTOR KAPPA-B KINASE EPSILON SUBUNIT HOMOLOG 1-RELATED"/>
    <property type="match status" value="1"/>
</dbReference>
<comment type="caution">
    <text evidence="2">The sequence shown here is derived from an EMBL/GenBank/DDBJ whole genome shotgun (WGS) entry which is preliminary data.</text>
</comment>
<dbReference type="GO" id="GO:0004674">
    <property type="term" value="F:protein serine/threonine kinase activity"/>
    <property type="evidence" value="ECO:0007669"/>
    <property type="project" value="TreeGrafter"/>
</dbReference>
<dbReference type="InterPro" id="IPR011009">
    <property type="entry name" value="Kinase-like_dom_sf"/>
</dbReference>
<dbReference type="InterPro" id="IPR000719">
    <property type="entry name" value="Prot_kinase_dom"/>
</dbReference>
<dbReference type="SUPFAM" id="SSF56112">
    <property type="entry name" value="Protein kinase-like (PK-like)"/>
    <property type="match status" value="1"/>
</dbReference>
<dbReference type="EMBL" id="QRVP01000023">
    <property type="protein sequence ID" value="RGS51304.1"/>
    <property type="molecule type" value="Genomic_DNA"/>
</dbReference>
<dbReference type="RefSeq" id="WP_117879136.1">
    <property type="nucleotide sequence ID" value="NZ_QRVP01000023.1"/>
</dbReference>
<name>A0A412JGA2_BACUN</name>
<dbReference type="GO" id="GO:0005524">
    <property type="term" value="F:ATP binding"/>
    <property type="evidence" value="ECO:0007669"/>
    <property type="project" value="InterPro"/>
</dbReference>
<evidence type="ECO:0000259" key="1">
    <source>
        <dbReference type="PROSITE" id="PS50011"/>
    </source>
</evidence>
<proteinExistence type="predicted"/>
<reference evidence="2 3" key="1">
    <citation type="submission" date="2018-08" db="EMBL/GenBank/DDBJ databases">
        <title>A genome reference for cultivated species of the human gut microbiota.</title>
        <authorList>
            <person name="Zou Y."/>
            <person name="Xue W."/>
            <person name="Luo G."/>
        </authorList>
    </citation>
    <scope>NUCLEOTIDE SEQUENCE [LARGE SCALE GENOMIC DNA]</scope>
    <source>
        <strain evidence="2 3">AF21-53</strain>
    </source>
</reference>
<dbReference type="Gene3D" id="1.10.510.10">
    <property type="entry name" value="Transferase(Phosphotransferase) domain 1"/>
    <property type="match status" value="1"/>
</dbReference>